<dbReference type="Pfam" id="PF01248">
    <property type="entry name" value="Ribosomal_L7Ae"/>
    <property type="match status" value="1"/>
</dbReference>
<comment type="similarity">
    <text evidence="1">Belongs to the eukaryotic ribosomal protein eL8 family.</text>
</comment>
<dbReference type="STRING" id="75913.A0A0K0G2D2"/>
<dbReference type="PRINTS" id="PR00881">
    <property type="entry name" value="L7ARS6FAMILY"/>
</dbReference>
<dbReference type="Gene3D" id="3.30.1330.30">
    <property type="match status" value="1"/>
</dbReference>
<reference evidence="6" key="2">
    <citation type="submission" date="2015-08" db="UniProtKB">
        <authorList>
            <consortium name="WormBaseParasite"/>
        </authorList>
    </citation>
    <scope>IDENTIFICATION</scope>
</reference>
<reference evidence="5" key="1">
    <citation type="submission" date="2014-07" db="EMBL/GenBank/DDBJ databases">
        <authorList>
            <person name="Martin A.A"/>
            <person name="De Silva N."/>
        </authorList>
    </citation>
    <scope>NUCLEOTIDE SEQUENCE</scope>
</reference>
<dbReference type="GO" id="GO:1990904">
    <property type="term" value="C:ribonucleoprotein complex"/>
    <property type="evidence" value="ECO:0007669"/>
    <property type="project" value="UniProtKB-KW"/>
</dbReference>
<evidence type="ECO:0000256" key="2">
    <source>
        <dbReference type="ARBA" id="ARBA00023274"/>
    </source>
</evidence>
<dbReference type="Proteomes" id="UP000035680">
    <property type="component" value="Unassembled WGS sequence"/>
</dbReference>
<protein>
    <submittedName>
        <fullName evidence="6">Ribosomal_L7Ae domain-containing protein</fullName>
    </submittedName>
</protein>
<evidence type="ECO:0000256" key="3">
    <source>
        <dbReference type="SAM" id="MobiDB-lite"/>
    </source>
</evidence>
<dbReference type="InterPro" id="IPR050257">
    <property type="entry name" value="eL8/uL1-like"/>
</dbReference>
<sequence length="161" mass="17965">MGMKMEADESMDTSVMNESQRATEPVTEKGEYEELCESVNVIAKPLASRKVAKKVYKLIKKSSKEKKCLEKGLNDVHRAMKKGEKGIVVLAGDVSPIDVYSHFPTYCEELGLPYVFTPARSHLGLAAGVARSVIVVLIKPNENYQEAYDELEETIKRLVVE</sequence>
<feature type="domain" description="Ribosomal protein eL8/eL30/eS12/Gadd45" evidence="4">
    <location>
        <begin position="53"/>
        <end position="147"/>
    </location>
</feature>
<keyword evidence="5" id="KW-1185">Reference proteome</keyword>
<dbReference type="GO" id="GO:0003723">
    <property type="term" value="F:RNA binding"/>
    <property type="evidence" value="ECO:0007669"/>
    <property type="project" value="InterPro"/>
</dbReference>
<dbReference type="PANTHER" id="PTHR23105">
    <property type="entry name" value="RIBOSOMAL PROTEIN L7AE FAMILY MEMBER"/>
    <property type="match status" value="1"/>
</dbReference>
<dbReference type="InterPro" id="IPR029064">
    <property type="entry name" value="Ribosomal_eL30-like_sf"/>
</dbReference>
<evidence type="ECO:0000313" key="5">
    <source>
        <dbReference type="Proteomes" id="UP000035680"/>
    </source>
</evidence>
<name>A0A0K0G2D2_STRVS</name>
<dbReference type="AlphaFoldDB" id="A0A0K0G2D2"/>
<evidence type="ECO:0000313" key="6">
    <source>
        <dbReference type="WBParaSite" id="SVE_1887800.1"/>
    </source>
</evidence>
<evidence type="ECO:0000256" key="1">
    <source>
        <dbReference type="ARBA" id="ARBA00007337"/>
    </source>
</evidence>
<dbReference type="WBParaSite" id="SVE_1887800.1">
    <property type="protein sequence ID" value="SVE_1887800.1"/>
    <property type="gene ID" value="SVE_1887800"/>
</dbReference>
<dbReference type="InterPro" id="IPR018492">
    <property type="entry name" value="Ribosomal_eL8/Nhp2"/>
</dbReference>
<dbReference type="SUPFAM" id="SSF55315">
    <property type="entry name" value="L30e-like"/>
    <property type="match status" value="1"/>
</dbReference>
<feature type="region of interest" description="Disordered" evidence="3">
    <location>
        <begin position="1"/>
        <end position="29"/>
    </location>
</feature>
<organism evidence="5 6">
    <name type="scientific">Strongyloides venezuelensis</name>
    <name type="common">Threadworm</name>
    <dbReference type="NCBI Taxonomy" id="75913"/>
    <lineage>
        <taxon>Eukaryota</taxon>
        <taxon>Metazoa</taxon>
        <taxon>Ecdysozoa</taxon>
        <taxon>Nematoda</taxon>
        <taxon>Chromadorea</taxon>
        <taxon>Rhabditida</taxon>
        <taxon>Tylenchina</taxon>
        <taxon>Panagrolaimomorpha</taxon>
        <taxon>Strongyloidoidea</taxon>
        <taxon>Strongyloididae</taxon>
        <taxon>Strongyloides</taxon>
    </lineage>
</organism>
<dbReference type="InterPro" id="IPR004038">
    <property type="entry name" value="Ribosomal_eL8/eL30/eS12/Gad45"/>
</dbReference>
<accession>A0A0K0G2D2</accession>
<proteinExistence type="inferred from homology"/>
<evidence type="ECO:0000259" key="4">
    <source>
        <dbReference type="Pfam" id="PF01248"/>
    </source>
</evidence>
<feature type="compositionally biased region" description="Polar residues" evidence="3">
    <location>
        <begin position="12"/>
        <end position="22"/>
    </location>
</feature>
<keyword evidence="2" id="KW-0687">Ribonucleoprotein</keyword>